<accession>A0ABN6L8Z8</accession>
<dbReference type="Gene3D" id="3.40.50.450">
    <property type="match status" value="1"/>
</dbReference>
<gene>
    <name evidence="1" type="ORF">PEPS_00770</name>
</gene>
<dbReference type="Proteomes" id="UP001354989">
    <property type="component" value="Chromosome"/>
</dbReference>
<dbReference type="RefSeq" id="WP_332919333.1">
    <property type="nucleotide sequence ID" value="NZ_AP025292.1"/>
</dbReference>
<organism evidence="1 2">
    <name type="scientific">Persicobacter psychrovividus</name>
    <dbReference type="NCBI Taxonomy" id="387638"/>
    <lineage>
        <taxon>Bacteria</taxon>
        <taxon>Pseudomonadati</taxon>
        <taxon>Bacteroidota</taxon>
        <taxon>Cytophagia</taxon>
        <taxon>Cytophagales</taxon>
        <taxon>Persicobacteraceae</taxon>
        <taxon>Persicobacter</taxon>
    </lineage>
</organism>
<name>A0ABN6L8Z8_9BACT</name>
<dbReference type="SUPFAM" id="SSF102405">
    <property type="entry name" value="MCP/YpsA-like"/>
    <property type="match status" value="1"/>
</dbReference>
<dbReference type="PANTHER" id="PTHR43393">
    <property type="entry name" value="CYTOKININ RIBOSIDE 5'-MONOPHOSPHATE PHOSPHORIBOHYDROLASE"/>
    <property type="match status" value="1"/>
</dbReference>
<evidence type="ECO:0008006" key="3">
    <source>
        <dbReference type="Google" id="ProtNLM"/>
    </source>
</evidence>
<sequence length="375" mass="43171">MREIHSASEFEKVLAQNKRLTRLAFQAIDLNPFKEKLLHTPINKCLFLGCKMDKDLMFYLQYEQENQLFPELDMPFHMFRSELYDKESIYKNFDREDPKSYYYTPDHVIYSHYVNSGKQFATDISVTLAQRLHDHAITDALEEFIKNFDPDKRVAIMGGHQLKRTDEDYLRVVKISKQLAEKGYLMMSGGGPGAMEATHVGAWMAGRSEAELQQALEVLVQAPSFEDDGWLATSFEVIERFPRDEKYESLGIPTWAYGHEPPSPFASKIAKYFANSVREEGLLAIAMGGVIFSPGSAGTLQEIFQDACQNHYETYGKASPMIFLNKQFWEEELPIFPLMHKLKARRRYRHLQLGIGSEPEEILQLIETLGQVQDT</sequence>
<dbReference type="PANTHER" id="PTHR43393:SF3">
    <property type="entry name" value="LYSINE DECARBOXYLASE-LIKE PROTEIN"/>
    <property type="match status" value="1"/>
</dbReference>
<keyword evidence="2" id="KW-1185">Reference proteome</keyword>
<proteinExistence type="predicted"/>
<evidence type="ECO:0000313" key="2">
    <source>
        <dbReference type="Proteomes" id="UP001354989"/>
    </source>
</evidence>
<reference evidence="1 2" key="1">
    <citation type="submission" date="2021-12" db="EMBL/GenBank/DDBJ databases">
        <title>Genome sequencing of bacteria with rrn-lacking chromosome and rrn-plasmid.</title>
        <authorList>
            <person name="Anda M."/>
            <person name="Iwasaki W."/>
        </authorList>
    </citation>
    <scope>NUCLEOTIDE SEQUENCE [LARGE SCALE GENOMIC DNA]</scope>
    <source>
        <strain evidence="1 2">NBRC 101262</strain>
    </source>
</reference>
<dbReference type="EMBL" id="AP025292">
    <property type="protein sequence ID" value="BDC97796.1"/>
    <property type="molecule type" value="Genomic_DNA"/>
</dbReference>
<evidence type="ECO:0000313" key="1">
    <source>
        <dbReference type="EMBL" id="BDC97796.1"/>
    </source>
</evidence>
<protein>
    <recommendedName>
        <fullName evidence="3">Rossmann fold nucleotide-binding protein</fullName>
    </recommendedName>
</protein>
<dbReference type="InterPro" id="IPR052341">
    <property type="entry name" value="LOG_family_nucleotidases"/>
</dbReference>